<dbReference type="InterPro" id="IPR023827">
    <property type="entry name" value="Peptidase_S8_Asp-AS"/>
</dbReference>
<evidence type="ECO:0000256" key="4">
    <source>
        <dbReference type="ARBA" id="ARBA00022825"/>
    </source>
</evidence>
<dbReference type="InterPro" id="IPR034193">
    <property type="entry name" value="PCSK9_ProteinaseK-like"/>
</dbReference>
<dbReference type="PANTHER" id="PTHR43806:SF11">
    <property type="entry name" value="CEREVISIN-RELATED"/>
    <property type="match status" value="1"/>
</dbReference>
<dbReference type="RefSeq" id="XP_069304684.1">
    <property type="nucleotide sequence ID" value="XM_069453677.1"/>
</dbReference>
<keyword evidence="9" id="KW-1185">Reference proteome</keyword>
<organism evidence="8 9">
    <name type="scientific">Alternaria dauci</name>
    <dbReference type="NCBI Taxonomy" id="48095"/>
    <lineage>
        <taxon>Eukaryota</taxon>
        <taxon>Fungi</taxon>
        <taxon>Dikarya</taxon>
        <taxon>Ascomycota</taxon>
        <taxon>Pezizomycotina</taxon>
        <taxon>Dothideomycetes</taxon>
        <taxon>Pleosporomycetidae</taxon>
        <taxon>Pleosporales</taxon>
        <taxon>Pleosporineae</taxon>
        <taxon>Pleosporaceae</taxon>
        <taxon>Alternaria</taxon>
        <taxon>Alternaria sect. Porri</taxon>
    </lineage>
</organism>
<evidence type="ECO:0000256" key="2">
    <source>
        <dbReference type="ARBA" id="ARBA00022670"/>
    </source>
</evidence>
<proteinExistence type="inferred from homology"/>
<evidence type="ECO:0000256" key="5">
    <source>
        <dbReference type="PROSITE-ProRule" id="PRU01240"/>
    </source>
</evidence>
<feature type="active site" description="Charge relay system" evidence="5">
    <location>
        <position position="330"/>
    </location>
</feature>
<evidence type="ECO:0000256" key="6">
    <source>
        <dbReference type="RuleBase" id="RU003355"/>
    </source>
</evidence>
<dbReference type="Pfam" id="PF00082">
    <property type="entry name" value="Peptidase_S8"/>
    <property type="match status" value="1"/>
</dbReference>
<evidence type="ECO:0000259" key="7">
    <source>
        <dbReference type="Pfam" id="PF00082"/>
    </source>
</evidence>
<dbReference type="InterPro" id="IPR050131">
    <property type="entry name" value="Peptidase_S8_subtilisin-like"/>
</dbReference>
<feature type="active site" description="Charge relay system" evidence="5">
    <location>
        <position position="131"/>
    </location>
</feature>
<dbReference type="PANTHER" id="PTHR43806">
    <property type="entry name" value="PEPTIDASE S8"/>
    <property type="match status" value="1"/>
</dbReference>
<comment type="caution">
    <text evidence="8">The sequence shown here is derived from an EMBL/GenBank/DDBJ whole genome shotgun (WGS) entry which is preliminary data.</text>
</comment>
<keyword evidence="4 5" id="KW-0720">Serine protease</keyword>
<dbReference type="PROSITE" id="PS51892">
    <property type="entry name" value="SUBTILASE"/>
    <property type="match status" value="1"/>
</dbReference>
<evidence type="ECO:0000256" key="3">
    <source>
        <dbReference type="ARBA" id="ARBA00022801"/>
    </source>
</evidence>
<dbReference type="SUPFAM" id="SSF52743">
    <property type="entry name" value="Subtilisin-like"/>
    <property type="match status" value="1"/>
</dbReference>
<evidence type="ECO:0000313" key="9">
    <source>
        <dbReference type="Proteomes" id="UP001578633"/>
    </source>
</evidence>
<dbReference type="PROSITE" id="PS00137">
    <property type="entry name" value="SUBTILASE_HIS"/>
    <property type="match status" value="1"/>
</dbReference>
<feature type="domain" description="Peptidase S8/S53" evidence="7">
    <location>
        <begin position="122"/>
        <end position="358"/>
    </location>
</feature>
<gene>
    <name evidence="8" type="ORF">ACET3X_007521</name>
</gene>
<dbReference type="PROSITE" id="PS00138">
    <property type="entry name" value="SUBTILASE_SER"/>
    <property type="match status" value="1"/>
</dbReference>
<sequence length="389" mass="41730">MAPEKQWIVRYKHYVSEDLQSNHVAEIKRLTVNDAVPFHAEIDEKKSFSIGNETKGYLATFNEDTRKELDAFPEVYEIEELQYYKRVNLSQENPPWGLARLSNKGPVADREPVYTYRTEASGDGVTAYVIDTGINDNHVDFEGRASKGPTYVQDDPNSGNNDVHGHGTHVAGTIGGKTYGVAKKVELVGIKVFNDKTGSASTIDIIKALEWVVKNAPIVDSQKKAVANLSLGGPPSPAMDAAIASAVRQGIVIVVAAGNEGVDADKTSPAREPLAITVGAIDKYDQKPAWSNHGRKIDIFAPGVDVLSAWVAEDKKKSTNDEKLSISGTSMASPHVAGVAACILSDKTRKGITNPQDVIGAILIDAEKGTIGNLPSTIRSSTLAAVAKI</sequence>
<dbReference type="InterPro" id="IPR023828">
    <property type="entry name" value="Peptidase_S8_Ser-AS"/>
</dbReference>
<keyword evidence="3 5" id="KW-0378">Hydrolase</keyword>
<dbReference type="Proteomes" id="UP001578633">
    <property type="component" value="Chromosome 7"/>
</dbReference>
<keyword evidence="2 5" id="KW-0645">Protease</keyword>
<evidence type="ECO:0000256" key="1">
    <source>
        <dbReference type="ARBA" id="ARBA00011073"/>
    </source>
</evidence>
<dbReference type="CDD" id="cd04077">
    <property type="entry name" value="Peptidases_S8_PCSK9_ProteinaseK_like"/>
    <property type="match status" value="1"/>
</dbReference>
<comment type="similarity">
    <text evidence="1 5 6">Belongs to the peptidase S8 family.</text>
</comment>
<reference evidence="8 9" key="1">
    <citation type="submission" date="2024-09" db="EMBL/GenBank/DDBJ databases">
        <title>T2T genomes of carrot and Alternaria dauci and their utility for understanding host-pathogen interaction during carrot leaf blight disease.</title>
        <authorList>
            <person name="Liu W."/>
            <person name="Xu S."/>
            <person name="Ou C."/>
            <person name="Liu X."/>
            <person name="Zhuang F."/>
            <person name="Deng X.W."/>
        </authorList>
    </citation>
    <scope>NUCLEOTIDE SEQUENCE [LARGE SCALE GENOMIC DNA]</scope>
    <source>
        <strain evidence="8 9">A2016</strain>
    </source>
</reference>
<dbReference type="InterPro" id="IPR015500">
    <property type="entry name" value="Peptidase_S8_subtilisin-rel"/>
</dbReference>
<dbReference type="InterPro" id="IPR022398">
    <property type="entry name" value="Peptidase_S8_His-AS"/>
</dbReference>
<dbReference type="GeneID" id="96087843"/>
<dbReference type="EMBL" id="JBHGVX010000007">
    <property type="protein sequence ID" value="KAL1794100.1"/>
    <property type="molecule type" value="Genomic_DNA"/>
</dbReference>
<feature type="active site" description="Charge relay system" evidence="5">
    <location>
        <position position="166"/>
    </location>
</feature>
<dbReference type="PRINTS" id="PR00723">
    <property type="entry name" value="SUBTILISIN"/>
</dbReference>
<accession>A0ABR3UC74</accession>
<name>A0ABR3UC74_9PLEO</name>
<dbReference type="Gene3D" id="3.40.50.200">
    <property type="entry name" value="Peptidase S8/S53 domain"/>
    <property type="match status" value="1"/>
</dbReference>
<dbReference type="InterPro" id="IPR000209">
    <property type="entry name" value="Peptidase_S8/S53_dom"/>
</dbReference>
<dbReference type="InterPro" id="IPR036852">
    <property type="entry name" value="Peptidase_S8/S53_dom_sf"/>
</dbReference>
<dbReference type="PROSITE" id="PS00136">
    <property type="entry name" value="SUBTILASE_ASP"/>
    <property type="match status" value="1"/>
</dbReference>
<evidence type="ECO:0000313" key="8">
    <source>
        <dbReference type="EMBL" id="KAL1794100.1"/>
    </source>
</evidence>
<protein>
    <recommendedName>
        <fullName evidence="7">Peptidase S8/S53 domain-containing protein</fullName>
    </recommendedName>
</protein>